<evidence type="ECO:0000313" key="2">
    <source>
        <dbReference type="Proteomes" id="UP001165089"/>
    </source>
</evidence>
<dbReference type="Proteomes" id="UP001165089">
    <property type="component" value="Unassembled WGS sequence"/>
</dbReference>
<evidence type="ECO:0008006" key="3">
    <source>
        <dbReference type="Google" id="ProtNLM"/>
    </source>
</evidence>
<organism evidence="1 2">
    <name type="scientific">Geothrix rubra</name>
    <dbReference type="NCBI Taxonomy" id="2927977"/>
    <lineage>
        <taxon>Bacteria</taxon>
        <taxon>Pseudomonadati</taxon>
        <taxon>Acidobacteriota</taxon>
        <taxon>Holophagae</taxon>
        <taxon>Holophagales</taxon>
        <taxon>Holophagaceae</taxon>
        <taxon>Geothrix</taxon>
    </lineage>
</organism>
<proteinExistence type="predicted"/>
<gene>
    <name evidence="1" type="ORF">GETHPA_14850</name>
</gene>
<keyword evidence="2" id="KW-1185">Reference proteome</keyword>
<reference evidence="1 2" key="1">
    <citation type="journal article" date="2023" name="Antonie Van Leeuwenhoek">
        <title>Mesoterricola silvestris gen. nov., sp. nov., Mesoterricola sediminis sp. nov., Geothrix oryzae sp. nov., Geothrix edaphica sp. nov., Geothrix rubra sp. nov., and Geothrix limicola sp. nov., six novel members of Acidobacteriota isolated from soils.</title>
        <authorList>
            <person name="Itoh H."/>
            <person name="Sugisawa Y."/>
            <person name="Mise K."/>
            <person name="Xu Z."/>
            <person name="Kuniyasu M."/>
            <person name="Ushijima N."/>
            <person name="Kawano K."/>
            <person name="Kobayashi E."/>
            <person name="Shiratori Y."/>
            <person name="Masuda Y."/>
            <person name="Senoo K."/>
        </authorList>
    </citation>
    <scope>NUCLEOTIDE SEQUENCE [LARGE SCALE GENOMIC DNA]</scope>
    <source>
        <strain evidence="1 2">Red803</strain>
    </source>
</reference>
<dbReference type="SUPFAM" id="SSF52777">
    <property type="entry name" value="CoA-dependent acyltransferases"/>
    <property type="match status" value="1"/>
</dbReference>
<sequence>MPLFRRPDGDLVQGEAPVRRIMPYLMRGRNESCVTQESVYRVTAARAWLKAYNRAHHPRATLFHLVAYAVAAALQERPRLNRFVSGGRIYQRRGVSLSFVVKTAFTDDGPGATVKLLARPGETFAAWSARIAAEVDEARDTVRPVDQEVALVMRLPGFLVRGLVALAKGLDHWNLFPAFMIRNDPMYSSIFLANLGSVGVSDVYHHLYEYGTTSIFGAVSFPRAMVFPGREGAVVEPGLSVRWTFDERIDDAFSCARSLALVQKILEDPHRWLGPPEGNPAWTGGSAPPA</sequence>
<dbReference type="InterPro" id="IPR023213">
    <property type="entry name" value="CAT-like_dom_sf"/>
</dbReference>
<dbReference type="EMBL" id="BSDD01000002">
    <property type="protein sequence ID" value="GLH69952.1"/>
    <property type="molecule type" value="Genomic_DNA"/>
</dbReference>
<accession>A0ABQ5Q5C3</accession>
<protein>
    <recommendedName>
        <fullName evidence="3">2-oxoacid dehydrogenase acyltransferase catalytic domain-containing protein</fullName>
    </recommendedName>
</protein>
<dbReference type="RefSeq" id="WP_285724176.1">
    <property type="nucleotide sequence ID" value="NZ_BSDD01000002.1"/>
</dbReference>
<comment type="caution">
    <text evidence="1">The sequence shown here is derived from an EMBL/GenBank/DDBJ whole genome shotgun (WGS) entry which is preliminary data.</text>
</comment>
<evidence type="ECO:0000313" key="1">
    <source>
        <dbReference type="EMBL" id="GLH69952.1"/>
    </source>
</evidence>
<name>A0ABQ5Q5C3_9BACT</name>
<dbReference type="Gene3D" id="3.30.559.10">
    <property type="entry name" value="Chloramphenicol acetyltransferase-like domain"/>
    <property type="match status" value="1"/>
</dbReference>